<dbReference type="EMBL" id="KV745448">
    <property type="protein sequence ID" value="OCK74594.1"/>
    <property type="molecule type" value="Genomic_DNA"/>
</dbReference>
<reference evidence="1 2" key="1">
    <citation type="journal article" date="2016" name="Nat. Commun.">
        <title>Ectomycorrhizal ecology is imprinted in the genome of the dominant symbiotic fungus Cenococcum geophilum.</title>
        <authorList>
            <consortium name="DOE Joint Genome Institute"/>
            <person name="Peter M."/>
            <person name="Kohler A."/>
            <person name="Ohm R.A."/>
            <person name="Kuo A."/>
            <person name="Krutzmann J."/>
            <person name="Morin E."/>
            <person name="Arend M."/>
            <person name="Barry K.W."/>
            <person name="Binder M."/>
            <person name="Choi C."/>
            <person name="Clum A."/>
            <person name="Copeland A."/>
            <person name="Grisel N."/>
            <person name="Haridas S."/>
            <person name="Kipfer T."/>
            <person name="LaButti K."/>
            <person name="Lindquist E."/>
            <person name="Lipzen A."/>
            <person name="Maire R."/>
            <person name="Meier B."/>
            <person name="Mihaltcheva S."/>
            <person name="Molinier V."/>
            <person name="Murat C."/>
            <person name="Poggeler S."/>
            <person name="Quandt C.A."/>
            <person name="Sperisen C."/>
            <person name="Tritt A."/>
            <person name="Tisserant E."/>
            <person name="Crous P.W."/>
            <person name="Henrissat B."/>
            <person name="Nehls U."/>
            <person name="Egli S."/>
            <person name="Spatafora J.W."/>
            <person name="Grigoriev I.V."/>
            <person name="Martin F.M."/>
        </authorList>
    </citation>
    <scope>NUCLEOTIDE SEQUENCE [LARGE SCALE GENOMIC DNA]</scope>
    <source>
        <strain evidence="1 2">CBS 459.81</strain>
    </source>
</reference>
<evidence type="ECO:0000313" key="2">
    <source>
        <dbReference type="Proteomes" id="UP000250266"/>
    </source>
</evidence>
<feature type="non-terminal residue" evidence="1">
    <location>
        <position position="495"/>
    </location>
</feature>
<evidence type="ECO:0000313" key="1">
    <source>
        <dbReference type="EMBL" id="OCK74594.1"/>
    </source>
</evidence>
<dbReference type="AlphaFoldDB" id="A0A8E2J9P1"/>
<organism evidence="1 2">
    <name type="scientific">Lepidopterella palustris CBS 459.81</name>
    <dbReference type="NCBI Taxonomy" id="1314670"/>
    <lineage>
        <taxon>Eukaryota</taxon>
        <taxon>Fungi</taxon>
        <taxon>Dikarya</taxon>
        <taxon>Ascomycota</taxon>
        <taxon>Pezizomycotina</taxon>
        <taxon>Dothideomycetes</taxon>
        <taxon>Pleosporomycetidae</taxon>
        <taxon>Mytilinidiales</taxon>
        <taxon>Argynnaceae</taxon>
        <taxon>Lepidopterella</taxon>
    </lineage>
</organism>
<proteinExistence type="predicted"/>
<keyword evidence="2" id="KW-1185">Reference proteome</keyword>
<gene>
    <name evidence="1" type="ORF">K432DRAFT_282814</name>
</gene>
<dbReference type="Proteomes" id="UP000250266">
    <property type="component" value="Unassembled WGS sequence"/>
</dbReference>
<feature type="non-terminal residue" evidence="1">
    <location>
        <position position="1"/>
    </location>
</feature>
<name>A0A8E2J9P1_9PEZI</name>
<sequence>EWNRLMKPRVWRKFRACLRDTSVNEFEPLLDGKNNSLQHIRELNVDARYLGPDSYSNFRRFMDLLDDNQSVSFKSGKEGPTSSRDLLCLLRRQQNLRGFSAMLNFSDISIKNRASWVTDQTGFIRSALHALRSLRVYIRDRPNEDEYDRVTQEIEMACTRLFLTSASRLTDLEISGSRYTRIDRVHLTALFGDSANPTRIPDTLRRFVFSDLNFCGWAKELLGNINIATLHSLKICHCDGTAPFISALGASFRQAGSQLKVLTVRTGKGETPRTNEGLPAALDSLLCSFTGLKELGLDFIFCSLINWEESLRTHRASLKSLLIATSTMYIAHKQWVRQVEKILEQCSLLEQFAYLTGPDLGTVENCDLSFSLDDSRLGDILNVVAVAPGIRVLRLLEAPGLTEGERDHRQKPVWAEKAMLIVQKLATQVLRHLADRGSNARLLAISPISEWEQDQSDINGHYYPHYYYRRQIAEVDGKRLVNAVPLRACLAEHPE</sequence>
<dbReference type="OrthoDB" id="3794784at2759"/>
<dbReference type="SUPFAM" id="SSF52047">
    <property type="entry name" value="RNI-like"/>
    <property type="match status" value="1"/>
</dbReference>
<accession>A0A8E2J9P1</accession>
<protein>
    <submittedName>
        <fullName evidence="1">Uncharacterized protein</fullName>
    </submittedName>
</protein>